<organism evidence="2 3">
    <name type="scientific">Colletotrichum phormii</name>
    <dbReference type="NCBI Taxonomy" id="359342"/>
    <lineage>
        <taxon>Eukaryota</taxon>
        <taxon>Fungi</taxon>
        <taxon>Dikarya</taxon>
        <taxon>Ascomycota</taxon>
        <taxon>Pezizomycotina</taxon>
        <taxon>Sordariomycetes</taxon>
        <taxon>Hypocreomycetidae</taxon>
        <taxon>Glomerellales</taxon>
        <taxon>Glomerellaceae</taxon>
        <taxon>Colletotrichum</taxon>
        <taxon>Colletotrichum acutatum species complex</taxon>
    </lineage>
</organism>
<reference evidence="2" key="1">
    <citation type="submission" date="2021-06" db="EMBL/GenBank/DDBJ databases">
        <title>Comparative genomics, transcriptomics and evolutionary studies reveal genomic signatures of adaptation to plant cell wall in hemibiotrophic fungi.</title>
        <authorList>
            <consortium name="DOE Joint Genome Institute"/>
            <person name="Baroncelli R."/>
            <person name="Diaz J.F."/>
            <person name="Benocci T."/>
            <person name="Peng M."/>
            <person name="Battaglia E."/>
            <person name="Haridas S."/>
            <person name="Andreopoulos W."/>
            <person name="Labutti K."/>
            <person name="Pangilinan J."/>
            <person name="Floch G.L."/>
            <person name="Makela M.R."/>
            <person name="Henrissat B."/>
            <person name="Grigoriev I.V."/>
            <person name="Crouch J.A."/>
            <person name="De Vries R.P."/>
            <person name="Sukno S.A."/>
            <person name="Thon M.R."/>
        </authorList>
    </citation>
    <scope>NUCLEOTIDE SEQUENCE</scope>
    <source>
        <strain evidence="2">CBS 102054</strain>
    </source>
</reference>
<dbReference type="GeneID" id="85476551"/>
<evidence type="ECO:0000313" key="3">
    <source>
        <dbReference type="Proteomes" id="UP001243989"/>
    </source>
</evidence>
<dbReference type="PANTHER" id="PTHR46082:SF11">
    <property type="entry name" value="AAA+ ATPASE DOMAIN-CONTAINING PROTEIN-RELATED"/>
    <property type="match status" value="1"/>
</dbReference>
<dbReference type="GO" id="GO:0003824">
    <property type="term" value="F:catalytic activity"/>
    <property type="evidence" value="ECO:0007669"/>
    <property type="project" value="InterPro"/>
</dbReference>
<protein>
    <submittedName>
        <fullName evidence="2">Nucleoside phosphorylase domain-containing protein</fullName>
    </submittedName>
</protein>
<dbReference type="PANTHER" id="PTHR46082">
    <property type="entry name" value="ATP/GTP-BINDING PROTEIN-RELATED"/>
    <property type="match status" value="1"/>
</dbReference>
<gene>
    <name evidence="2" type="ORF">BDP81DRAFT_442710</name>
</gene>
<dbReference type="EMBL" id="JAHMHQ010000042">
    <property type="protein sequence ID" value="KAK1621887.1"/>
    <property type="molecule type" value="Genomic_DNA"/>
</dbReference>
<dbReference type="InterPro" id="IPR053137">
    <property type="entry name" value="NLR-like"/>
</dbReference>
<proteinExistence type="predicted"/>
<dbReference type="GO" id="GO:0009116">
    <property type="term" value="P:nucleoside metabolic process"/>
    <property type="evidence" value="ECO:0007669"/>
    <property type="project" value="InterPro"/>
</dbReference>
<keyword evidence="3" id="KW-1185">Reference proteome</keyword>
<dbReference type="Proteomes" id="UP001243989">
    <property type="component" value="Unassembled WGS sequence"/>
</dbReference>
<accession>A0AAJ0E9P1</accession>
<dbReference type="AlphaFoldDB" id="A0AAJ0E9P1"/>
<comment type="caution">
    <text evidence="2">The sequence shown here is derived from an EMBL/GenBank/DDBJ whole genome shotgun (WGS) entry which is preliminary data.</text>
</comment>
<feature type="region of interest" description="Disordered" evidence="1">
    <location>
        <begin position="1"/>
        <end position="30"/>
    </location>
</feature>
<dbReference type="InterPro" id="IPR035994">
    <property type="entry name" value="Nucleoside_phosphorylase_sf"/>
</dbReference>
<dbReference type="RefSeq" id="XP_060437882.1">
    <property type="nucleotide sequence ID" value="XM_060591689.1"/>
</dbReference>
<evidence type="ECO:0000256" key="1">
    <source>
        <dbReference type="SAM" id="MobiDB-lite"/>
    </source>
</evidence>
<evidence type="ECO:0000313" key="2">
    <source>
        <dbReference type="EMBL" id="KAK1621887.1"/>
    </source>
</evidence>
<dbReference type="Gene3D" id="3.40.50.1580">
    <property type="entry name" value="Nucleoside phosphorylase domain"/>
    <property type="match status" value="1"/>
</dbReference>
<dbReference type="SUPFAM" id="SSF53167">
    <property type="entry name" value="Purine and uridine phosphorylases"/>
    <property type="match status" value="1"/>
</dbReference>
<name>A0AAJ0E9P1_9PEZI</name>
<sequence length="359" mass="39528">MQAPFVAGASGKREAVPSHLRAAPPTPCPDIQPSQPSAFPIFIIRSNTNYTISWICAITTEFVATQAFLNERHERPREVSQNDSNNYALGKLGDHNVVIAVLPNGEYGIASAAVVAGDMLHSFPNIRLGLMVGIGGGAPSQKHDIRLGDIVVSSPRNGKGGVFQYNFGKTIQNQTFLETGFLNQSPKVLRAAVSGLKAMYEADGHQLDDYVKMVIEKKPRLRKKYSRPHPSSNRLYKSDIVLTPDSEEGCIEPCRYDSTHLVPRRERDEDEDSPTIHYGLIASANQLIKDALIRDRLAAEKDVLCFKIEAAGLINHFPYLVIRGFAAMVAIAYAKDVLRQIPPNKIEAKRRVVEVLGSS</sequence>